<feature type="transmembrane region" description="Helical" evidence="1">
    <location>
        <begin position="15"/>
        <end position="36"/>
    </location>
</feature>
<dbReference type="EMBL" id="JAEEGB010000008">
    <property type="protein sequence ID" value="MBI6872779.1"/>
    <property type="molecule type" value="Genomic_DNA"/>
</dbReference>
<accession>A0A934HVM1</accession>
<dbReference type="Pfam" id="PF03703">
    <property type="entry name" value="bPH_2"/>
    <property type="match status" value="1"/>
</dbReference>
<keyword evidence="1" id="KW-0812">Transmembrane</keyword>
<protein>
    <submittedName>
        <fullName evidence="3">PH domain-containing protein</fullName>
    </submittedName>
</protein>
<evidence type="ECO:0000313" key="3">
    <source>
        <dbReference type="EMBL" id="MBI6872779.1"/>
    </source>
</evidence>
<keyword evidence="1" id="KW-1133">Transmembrane helix</keyword>
<reference evidence="3" key="1">
    <citation type="submission" date="2020-12" db="EMBL/GenBank/DDBJ databases">
        <title>Clostridium thailandense sp. nov., a novel acetogenic bacterium isolated from peat land soil in Thailand.</title>
        <authorList>
            <person name="Chaikitkaew S."/>
            <person name="Birkeland N.K."/>
        </authorList>
    </citation>
    <scope>NUCLEOTIDE SEQUENCE</scope>
    <source>
        <strain evidence="3">DSM 17425</strain>
    </source>
</reference>
<name>A0A934HVM1_9CLOT</name>
<proteinExistence type="predicted"/>
<evidence type="ECO:0000256" key="1">
    <source>
        <dbReference type="SAM" id="Phobius"/>
    </source>
</evidence>
<evidence type="ECO:0000313" key="4">
    <source>
        <dbReference type="Proteomes" id="UP000622687"/>
    </source>
</evidence>
<dbReference type="RefSeq" id="WP_211142273.1">
    <property type="nucleotide sequence ID" value="NZ_JAEEGB010000008.1"/>
</dbReference>
<dbReference type="InterPro" id="IPR005182">
    <property type="entry name" value="YdbS-like_PH"/>
</dbReference>
<dbReference type="AlphaFoldDB" id="A0A934HVM1"/>
<dbReference type="Proteomes" id="UP000622687">
    <property type="component" value="Unassembled WGS sequence"/>
</dbReference>
<dbReference type="PANTHER" id="PTHR34473">
    <property type="entry name" value="UPF0699 TRANSMEMBRANE PROTEIN YDBS"/>
    <property type="match status" value="1"/>
</dbReference>
<feature type="transmembrane region" description="Helical" evidence="1">
    <location>
        <begin position="48"/>
        <end position="70"/>
    </location>
</feature>
<evidence type="ECO:0000259" key="2">
    <source>
        <dbReference type="Pfam" id="PF03703"/>
    </source>
</evidence>
<comment type="caution">
    <text evidence="3">The sequence shown here is derived from an EMBL/GenBank/DDBJ whole genome shotgun (WGS) entry which is preliminary data.</text>
</comment>
<feature type="domain" description="YdbS-like PH" evidence="2">
    <location>
        <begin position="75"/>
        <end position="149"/>
    </location>
</feature>
<dbReference type="PANTHER" id="PTHR34473:SF2">
    <property type="entry name" value="UPF0699 TRANSMEMBRANE PROTEIN YDBT"/>
    <property type="match status" value="1"/>
</dbReference>
<keyword evidence="1" id="KW-0472">Membrane</keyword>
<sequence length="164" mass="18781">MEYNKLNEKAKTSWMLARLITTVIISTLLGIGKWFFTYKLKASFFIKLDVHISVTIIVIIGLLLLNTFIYPAIEYAQWKYAITKDKIEFSEGIYSITTTIIPIVRVQHIKVNQGPINKIFNLADISIHTAGGSHKISNIDMKKAEEIGEFLKDKIREKVEGYDK</sequence>
<keyword evidence="4" id="KW-1185">Reference proteome</keyword>
<gene>
    <name evidence="3" type="ORF">I6U51_08635</name>
</gene>
<organism evidence="3 4">
    <name type="scientific">Clostridium aciditolerans</name>
    <dbReference type="NCBI Taxonomy" id="339861"/>
    <lineage>
        <taxon>Bacteria</taxon>
        <taxon>Bacillati</taxon>
        <taxon>Bacillota</taxon>
        <taxon>Clostridia</taxon>
        <taxon>Eubacteriales</taxon>
        <taxon>Clostridiaceae</taxon>
        <taxon>Clostridium</taxon>
    </lineage>
</organism>